<dbReference type="PROSITE" id="PS50011">
    <property type="entry name" value="PROTEIN_KINASE_DOM"/>
    <property type="match status" value="1"/>
</dbReference>
<dbReference type="Proteomes" id="UP000187209">
    <property type="component" value="Unassembled WGS sequence"/>
</dbReference>
<gene>
    <name evidence="24" type="ORF">SteCoe_15808</name>
</gene>
<dbReference type="InterPro" id="IPR008271">
    <property type="entry name" value="Ser/Thr_kinase_AS"/>
</dbReference>
<dbReference type="InterPro" id="IPR014710">
    <property type="entry name" value="RmlC-like_jellyroll"/>
</dbReference>
<dbReference type="PANTHER" id="PTHR24353">
    <property type="entry name" value="CYCLIC NUCLEOTIDE-DEPENDENT PROTEIN KINASE"/>
    <property type="match status" value="1"/>
</dbReference>
<dbReference type="PROSITE" id="PS51285">
    <property type="entry name" value="AGC_KINASE_CTER"/>
    <property type="match status" value="1"/>
</dbReference>
<evidence type="ECO:0000256" key="4">
    <source>
        <dbReference type="ARBA" id="ARBA00012428"/>
    </source>
</evidence>
<evidence type="ECO:0000256" key="8">
    <source>
        <dbReference type="ARBA" id="ARBA00022679"/>
    </source>
</evidence>
<dbReference type="SMART" id="SM00220">
    <property type="entry name" value="S_TKc"/>
    <property type="match status" value="1"/>
</dbReference>
<feature type="domain" description="Protein kinase" evidence="21">
    <location>
        <begin position="573"/>
        <end position="828"/>
    </location>
</feature>
<evidence type="ECO:0000256" key="14">
    <source>
        <dbReference type="ARBA" id="ARBA00022992"/>
    </source>
</evidence>
<dbReference type="Pfam" id="PF00027">
    <property type="entry name" value="cNMP_binding"/>
    <property type="match status" value="3"/>
</dbReference>
<comment type="catalytic activity">
    <reaction evidence="17">
        <text>L-threonyl-[protein] + ATP = O-phospho-L-threonyl-[protein] + ADP + H(+)</text>
        <dbReference type="Rhea" id="RHEA:46608"/>
        <dbReference type="Rhea" id="RHEA-COMP:11060"/>
        <dbReference type="Rhea" id="RHEA-COMP:11605"/>
        <dbReference type="ChEBI" id="CHEBI:15378"/>
        <dbReference type="ChEBI" id="CHEBI:30013"/>
        <dbReference type="ChEBI" id="CHEBI:30616"/>
        <dbReference type="ChEBI" id="CHEBI:61977"/>
        <dbReference type="ChEBI" id="CHEBI:456216"/>
        <dbReference type="EC" id="2.7.11.12"/>
    </reaction>
</comment>
<comment type="cofactor">
    <cofactor evidence="1">
        <name>Mg(2+)</name>
        <dbReference type="ChEBI" id="CHEBI:18420"/>
    </cofactor>
</comment>
<feature type="binding site" evidence="19">
    <location>
        <position position="602"/>
    </location>
    <ligand>
        <name>ATP</name>
        <dbReference type="ChEBI" id="CHEBI:30616"/>
    </ligand>
</feature>
<dbReference type="InterPro" id="IPR011009">
    <property type="entry name" value="Kinase-like_dom_sf"/>
</dbReference>
<feature type="domain" description="AGC-kinase C-terminal" evidence="23">
    <location>
        <begin position="829"/>
        <end position="896"/>
    </location>
</feature>
<evidence type="ECO:0000256" key="2">
    <source>
        <dbReference type="ARBA" id="ARBA00004308"/>
    </source>
</evidence>
<dbReference type="OrthoDB" id="100546at2759"/>
<dbReference type="InterPro" id="IPR018488">
    <property type="entry name" value="cNMP-bd_CS"/>
</dbReference>
<keyword evidence="7" id="KW-0140">cGMP</keyword>
<evidence type="ECO:0000259" key="21">
    <source>
        <dbReference type="PROSITE" id="PS50011"/>
    </source>
</evidence>
<feature type="domain" description="Cyclic nucleotide-binding" evidence="22">
    <location>
        <begin position="330"/>
        <end position="430"/>
    </location>
</feature>
<dbReference type="PROSITE" id="PS00889">
    <property type="entry name" value="CNMP_BINDING_2"/>
    <property type="match status" value="3"/>
</dbReference>
<evidence type="ECO:0000256" key="1">
    <source>
        <dbReference type="ARBA" id="ARBA00001946"/>
    </source>
</evidence>
<feature type="domain" description="Cyclic nucleotide-binding" evidence="22">
    <location>
        <begin position="210"/>
        <end position="309"/>
    </location>
</feature>
<dbReference type="GO" id="GO:0005524">
    <property type="term" value="F:ATP binding"/>
    <property type="evidence" value="ECO:0007669"/>
    <property type="project" value="UniProtKB-UniRule"/>
</dbReference>
<dbReference type="Gene3D" id="3.30.200.20">
    <property type="entry name" value="Phosphorylase Kinase, domain 1"/>
    <property type="match status" value="1"/>
</dbReference>
<dbReference type="PROSITE" id="PS00888">
    <property type="entry name" value="CNMP_BINDING_1"/>
    <property type="match status" value="1"/>
</dbReference>
<dbReference type="PROSITE" id="PS50042">
    <property type="entry name" value="CNMP_BINDING_3"/>
    <property type="match status" value="4"/>
</dbReference>
<evidence type="ECO:0000256" key="7">
    <source>
        <dbReference type="ARBA" id="ARBA00022535"/>
    </source>
</evidence>
<keyword evidence="9" id="KW-0479">Metal-binding</keyword>
<dbReference type="GO" id="GO:0005952">
    <property type="term" value="C:cAMP-dependent protein kinase complex"/>
    <property type="evidence" value="ECO:0007669"/>
    <property type="project" value="TreeGrafter"/>
</dbReference>
<dbReference type="GO" id="GO:0030553">
    <property type="term" value="F:cGMP binding"/>
    <property type="evidence" value="ECO:0007669"/>
    <property type="project" value="UniProtKB-KW"/>
</dbReference>
<evidence type="ECO:0000313" key="25">
    <source>
        <dbReference type="Proteomes" id="UP000187209"/>
    </source>
</evidence>
<dbReference type="AlphaFoldDB" id="A0A1R2C2N0"/>
<dbReference type="GO" id="GO:0004691">
    <property type="term" value="F:cAMP-dependent protein kinase activity"/>
    <property type="evidence" value="ECO:0007669"/>
    <property type="project" value="TreeGrafter"/>
</dbReference>
<evidence type="ECO:0000256" key="6">
    <source>
        <dbReference type="ARBA" id="ARBA00022527"/>
    </source>
</evidence>
<organism evidence="24 25">
    <name type="scientific">Stentor coeruleus</name>
    <dbReference type="NCBI Taxonomy" id="5963"/>
    <lineage>
        <taxon>Eukaryota</taxon>
        <taxon>Sar</taxon>
        <taxon>Alveolata</taxon>
        <taxon>Ciliophora</taxon>
        <taxon>Postciliodesmatophora</taxon>
        <taxon>Heterotrichea</taxon>
        <taxon>Heterotrichida</taxon>
        <taxon>Stentoridae</taxon>
        <taxon>Stentor</taxon>
    </lineage>
</organism>
<comment type="caution">
    <text evidence="24">The sequence shown here is derived from an EMBL/GenBank/DDBJ whole genome shotgun (WGS) entry which is preliminary data.</text>
</comment>
<dbReference type="InterPro" id="IPR018490">
    <property type="entry name" value="cNMP-bd_dom_sf"/>
</dbReference>
<keyword evidence="5" id="KW-0963">Cytoplasm</keyword>
<evidence type="ECO:0000256" key="20">
    <source>
        <dbReference type="SAM" id="MobiDB-lite"/>
    </source>
</evidence>
<comment type="catalytic activity">
    <reaction evidence="18">
        <text>L-seryl-[protein] + ATP = O-phospho-L-seryl-[protein] + ADP + H(+)</text>
        <dbReference type="Rhea" id="RHEA:17989"/>
        <dbReference type="Rhea" id="RHEA-COMP:9863"/>
        <dbReference type="Rhea" id="RHEA-COMP:11604"/>
        <dbReference type="ChEBI" id="CHEBI:15378"/>
        <dbReference type="ChEBI" id="CHEBI:29999"/>
        <dbReference type="ChEBI" id="CHEBI:30616"/>
        <dbReference type="ChEBI" id="CHEBI:83421"/>
        <dbReference type="ChEBI" id="CHEBI:456216"/>
        <dbReference type="EC" id="2.7.11.12"/>
    </reaction>
</comment>
<dbReference type="EMBL" id="MPUH01000309">
    <property type="protein sequence ID" value="OMJ83284.1"/>
    <property type="molecule type" value="Genomic_DNA"/>
</dbReference>
<dbReference type="InterPro" id="IPR000961">
    <property type="entry name" value="AGC-kinase_C"/>
</dbReference>
<evidence type="ECO:0000256" key="19">
    <source>
        <dbReference type="PROSITE-ProRule" id="PRU10141"/>
    </source>
</evidence>
<dbReference type="GO" id="GO:0012505">
    <property type="term" value="C:endomembrane system"/>
    <property type="evidence" value="ECO:0007669"/>
    <property type="project" value="UniProtKB-SubCell"/>
</dbReference>
<feature type="domain" description="Cyclic nucleotide-binding" evidence="22">
    <location>
        <begin position="92"/>
        <end position="207"/>
    </location>
</feature>
<keyword evidence="11" id="KW-0418">Kinase</keyword>
<keyword evidence="12 19" id="KW-0067">ATP-binding</keyword>
<proteinExistence type="inferred from homology"/>
<keyword evidence="25" id="KW-1185">Reference proteome</keyword>
<dbReference type="PROSITE" id="PS00107">
    <property type="entry name" value="PROTEIN_KINASE_ATP"/>
    <property type="match status" value="1"/>
</dbReference>
<accession>A0A1R2C2N0</accession>
<keyword evidence="8" id="KW-0808">Transferase</keyword>
<dbReference type="EC" id="2.7.11.12" evidence="4"/>
<evidence type="ECO:0000256" key="3">
    <source>
        <dbReference type="ARBA" id="ARBA00006352"/>
    </source>
</evidence>
<dbReference type="PRINTS" id="PR00103">
    <property type="entry name" value="CAMPKINASE"/>
</dbReference>
<keyword evidence="13" id="KW-0460">Magnesium</keyword>
<keyword evidence="10 19" id="KW-0547">Nucleotide-binding</keyword>
<evidence type="ECO:0000256" key="18">
    <source>
        <dbReference type="ARBA" id="ARBA00047462"/>
    </source>
</evidence>
<dbReference type="InterPro" id="IPR017441">
    <property type="entry name" value="Protein_kinase_ATP_BS"/>
</dbReference>
<dbReference type="SUPFAM" id="SSF51206">
    <property type="entry name" value="cAMP-binding domain-like"/>
    <property type="match status" value="4"/>
</dbReference>
<feature type="domain" description="Cyclic nucleotide-binding" evidence="22">
    <location>
        <begin position="451"/>
        <end position="549"/>
    </location>
</feature>
<dbReference type="PROSITE" id="PS00108">
    <property type="entry name" value="PROTEIN_KINASE_ST"/>
    <property type="match status" value="1"/>
</dbReference>
<dbReference type="GO" id="GO:0046872">
    <property type="term" value="F:metal ion binding"/>
    <property type="evidence" value="ECO:0007669"/>
    <property type="project" value="UniProtKB-KW"/>
</dbReference>
<evidence type="ECO:0000256" key="16">
    <source>
        <dbReference type="ARBA" id="ARBA00024113"/>
    </source>
</evidence>
<reference evidence="24 25" key="1">
    <citation type="submission" date="2016-11" db="EMBL/GenBank/DDBJ databases">
        <title>The macronuclear genome of Stentor coeruleus: a giant cell with tiny introns.</title>
        <authorList>
            <person name="Slabodnick M."/>
            <person name="Ruby J.G."/>
            <person name="Reiff S.B."/>
            <person name="Swart E.C."/>
            <person name="Gosai S."/>
            <person name="Prabakaran S."/>
            <person name="Witkowska E."/>
            <person name="Larue G.E."/>
            <person name="Fisher S."/>
            <person name="Freeman R.M."/>
            <person name="Gunawardena J."/>
            <person name="Chu W."/>
            <person name="Stover N.A."/>
            <person name="Gregory B.D."/>
            <person name="Nowacki M."/>
            <person name="Derisi J."/>
            <person name="Roy S.W."/>
            <person name="Marshall W.F."/>
            <person name="Sood P."/>
        </authorList>
    </citation>
    <scope>NUCLEOTIDE SEQUENCE [LARGE SCALE GENOMIC DNA]</scope>
    <source>
        <strain evidence="24">WM001</strain>
    </source>
</reference>
<dbReference type="InterPro" id="IPR000595">
    <property type="entry name" value="cNMP-bd_dom"/>
</dbReference>
<evidence type="ECO:0000256" key="15">
    <source>
        <dbReference type="ARBA" id="ARBA00023136"/>
    </source>
</evidence>
<dbReference type="SMART" id="SM00100">
    <property type="entry name" value="cNMP"/>
    <property type="match status" value="3"/>
</dbReference>
<feature type="compositionally biased region" description="Pro residues" evidence="20">
    <location>
        <begin position="887"/>
        <end position="896"/>
    </location>
</feature>
<dbReference type="Gene3D" id="2.60.120.10">
    <property type="entry name" value="Jelly Rolls"/>
    <property type="match status" value="4"/>
</dbReference>
<evidence type="ECO:0000259" key="23">
    <source>
        <dbReference type="PROSITE" id="PS51285"/>
    </source>
</evidence>
<keyword evidence="6" id="KW-0723">Serine/threonine-protein kinase</keyword>
<name>A0A1R2C2N0_9CILI</name>
<evidence type="ECO:0000259" key="22">
    <source>
        <dbReference type="PROSITE" id="PS50042"/>
    </source>
</evidence>
<evidence type="ECO:0000256" key="9">
    <source>
        <dbReference type="ARBA" id="ARBA00022723"/>
    </source>
</evidence>
<evidence type="ECO:0000256" key="12">
    <source>
        <dbReference type="ARBA" id="ARBA00022840"/>
    </source>
</evidence>
<dbReference type="FunFam" id="2.60.120.10:FF:000068">
    <property type="entry name" value="cGMP-dependent protein kinase"/>
    <property type="match status" value="1"/>
</dbReference>
<dbReference type="CDD" id="cd00038">
    <property type="entry name" value="CAP_ED"/>
    <property type="match status" value="4"/>
</dbReference>
<sequence length="896" mass="102030">MGSCAVKQRNKGEIQKVNPQIAPEIRLEEEVKRPQKSSADLTRKHIKQKKAVVDARLHTDEITDAPTGNQVEKRKTPSDIKLIKASLQKHFIFSSLTDKQIDLIIEHMKLYAVNSNEVIFEQNSKGNAFFIVATGRLEVVVNNNRVNLIKEGDSFGELALIHDTPRSATVRTIMNTALWVLDRKTFRSTLEELNALNYKENRSFIDSVPIFQILSESQKESLVSTLTSLKFQSGQKIVNEGDPGDLLYIIKEGNVVCTQKGMEKRRLTKGDFFGEQALLYGSVRTATVTAVDEATCVALNREELATTLGASLQLIIYKNSMRIAFDKNETLKKLTKPQSEALINEMQVKSYENNEVVINQGTSKCEGIWVIVKGELKGKVNKDSKYKVFDVIGESHVIQNKEEIFVEDFVAVGDVDVTHISASGFSNAIGGDYAQVTSNNEAIQLLKRIQLFKGLSPSQFQVLATMIKIQEFDDSQTIVEQNNVGDCFFLIKSGKVDIIKDGQVIRNITKHDYFGERSLLFNNFRTASVVARKKVVCWVLYKSDFLGILNENIRRQLLERIELQDDSITLQDLTIIKLLGSGMFGNVFLTAHKTKKTLFALKTVDRRKISAYEIEENIVLERKILLQLDHVLIMKLVRTYKDSKRLYFLMEFIRGMDLFDVLRKLDLLKECDARFYTACIFIILEHLHERGIIYRDLKPENMVVDTEGYPKLIDFGTAKFVTGRTYTIVGTPHYMAPEVITSHGYGLAADYWTVGIMLYEFMFGCVPFGEEETDPYAIYEKVQERKLTFPKWVDNKNKVKEFINQLLSKNPASRLGGNFDNLKANSWFIGLNWDKIISKELKAPFVPKLAPLDIEIENALKGNKVLDEVISKVENKEEVPKSKRRTQPPPNWDEEF</sequence>
<keyword evidence="15" id="KW-0472">Membrane</keyword>
<dbReference type="InterPro" id="IPR000719">
    <property type="entry name" value="Prot_kinase_dom"/>
</dbReference>
<evidence type="ECO:0000256" key="5">
    <source>
        <dbReference type="ARBA" id="ARBA00022490"/>
    </source>
</evidence>
<evidence type="ECO:0000256" key="13">
    <source>
        <dbReference type="ARBA" id="ARBA00022842"/>
    </source>
</evidence>
<dbReference type="FunFam" id="3.30.200.20:FF:000042">
    <property type="entry name" value="Aurora kinase A"/>
    <property type="match status" value="1"/>
</dbReference>
<evidence type="ECO:0000313" key="24">
    <source>
        <dbReference type="EMBL" id="OMJ83284.1"/>
    </source>
</evidence>
<comment type="similarity">
    <text evidence="3">Belongs to the protein kinase superfamily. AGC Ser/Thr protein kinase family. cGMP subfamily.</text>
</comment>
<evidence type="ECO:0000256" key="17">
    <source>
        <dbReference type="ARBA" id="ARBA00047298"/>
    </source>
</evidence>
<dbReference type="GO" id="GO:0004692">
    <property type="term" value="F:cGMP-dependent protein kinase activity"/>
    <property type="evidence" value="ECO:0007669"/>
    <property type="project" value="UniProtKB-EC"/>
</dbReference>
<feature type="region of interest" description="Disordered" evidence="20">
    <location>
        <begin position="874"/>
        <end position="896"/>
    </location>
</feature>
<evidence type="ECO:0000256" key="11">
    <source>
        <dbReference type="ARBA" id="ARBA00022777"/>
    </source>
</evidence>
<dbReference type="Gene3D" id="1.10.510.10">
    <property type="entry name" value="Transferase(Phosphotransferase) domain 1"/>
    <property type="match status" value="1"/>
</dbReference>
<evidence type="ECO:0000256" key="10">
    <source>
        <dbReference type="ARBA" id="ARBA00022741"/>
    </source>
</evidence>
<comment type="subcellular location">
    <subcellularLocation>
        <location evidence="2">Endomembrane system</location>
    </subcellularLocation>
</comment>
<dbReference type="PANTHER" id="PTHR24353:SF37">
    <property type="entry name" value="CAMP-DEPENDENT PROTEIN KINASE CATALYTIC SUBUNIT PRKX"/>
    <property type="match status" value="1"/>
</dbReference>
<keyword evidence="14" id="KW-0142">cGMP-binding</keyword>
<protein>
    <recommendedName>
        <fullName evidence="16">cGMP-dependent protein kinase</fullName>
        <ecNumber evidence="4">2.7.11.12</ecNumber>
    </recommendedName>
</protein>
<dbReference type="SUPFAM" id="SSF56112">
    <property type="entry name" value="Protein kinase-like (PK-like)"/>
    <property type="match status" value="1"/>
</dbReference>
<dbReference type="Pfam" id="PF00069">
    <property type="entry name" value="Pkinase"/>
    <property type="match status" value="1"/>
</dbReference>